<dbReference type="AlphaFoldDB" id="J3NVW5"/>
<dbReference type="HOGENOM" id="CLU_013226_0_0_1"/>
<dbReference type="SUPFAM" id="SSF54928">
    <property type="entry name" value="RNA-binding domain, RBD"/>
    <property type="match status" value="1"/>
</dbReference>
<feature type="domain" description="RRM" evidence="3">
    <location>
        <begin position="387"/>
        <end position="458"/>
    </location>
</feature>
<feature type="compositionally biased region" description="Basic and acidic residues" evidence="2">
    <location>
        <begin position="546"/>
        <end position="563"/>
    </location>
</feature>
<gene>
    <name evidence="5" type="primary">20345885</name>
    <name evidence="4" type="ORF">GGTG_05427</name>
</gene>
<dbReference type="OrthoDB" id="10044938at2759"/>
<dbReference type="SMR" id="J3NVW5"/>
<dbReference type="EMBL" id="GL385397">
    <property type="protein sequence ID" value="EJT75494.1"/>
    <property type="molecule type" value="Genomic_DNA"/>
</dbReference>
<dbReference type="Pfam" id="PF00076">
    <property type="entry name" value="RRM_1"/>
    <property type="match status" value="1"/>
</dbReference>
<dbReference type="PANTHER" id="PTHR23295:SF6">
    <property type="entry name" value="NEOSIN, ISOFORM A"/>
    <property type="match status" value="1"/>
</dbReference>
<reference evidence="4" key="3">
    <citation type="submission" date="2010-09" db="EMBL/GenBank/DDBJ databases">
        <title>Annotation of Gaeumannomyces graminis var. tritici R3-111a-1.</title>
        <authorList>
            <consortium name="The Broad Institute Genome Sequencing Platform"/>
            <person name="Ma L.-J."/>
            <person name="Dead R."/>
            <person name="Young S.K."/>
            <person name="Zeng Q."/>
            <person name="Gargeya S."/>
            <person name="Fitzgerald M."/>
            <person name="Haas B."/>
            <person name="Abouelleil A."/>
            <person name="Alvarado L."/>
            <person name="Arachchi H.M."/>
            <person name="Berlin A."/>
            <person name="Brown A."/>
            <person name="Chapman S.B."/>
            <person name="Chen Z."/>
            <person name="Dunbar C."/>
            <person name="Freedman E."/>
            <person name="Gearin G."/>
            <person name="Gellesch M."/>
            <person name="Goldberg J."/>
            <person name="Griggs A."/>
            <person name="Gujja S."/>
            <person name="Heiman D."/>
            <person name="Howarth C."/>
            <person name="Larson L."/>
            <person name="Lui A."/>
            <person name="MacDonald P.J.P."/>
            <person name="Mehta T."/>
            <person name="Montmayeur A."/>
            <person name="Murphy C."/>
            <person name="Neiman D."/>
            <person name="Pearson M."/>
            <person name="Priest M."/>
            <person name="Roberts A."/>
            <person name="Saif S."/>
            <person name="Shea T."/>
            <person name="Shenoy N."/>
            <person name="Sisk P."/>
            <person name="Stolte C."/>
            <person name="Sykes S."/>
            <person name="Yandava C."/>
            <person name="Wortman J."/>
            <person name="Nusbaum C."/>
            <person name="Birren B."/>
        </authorList>
    </citation>
    <scope>NUCLEOTIDE SEQUENCE</scope>
    <source>
        <strain evidence="4">R3-111a-1</strain>
    </source>
</reference>
<dbReference type="SMART" id="SM00360">
    <property type="entry name" value="RRM"/>
    <property type="match status" value="1"/>
</dbReference>
<evidence type="ECO:0000256" key="1">
    <source>
        <dbReference type="PROSITE-ProRule" id="PRU00176"/>
    </source>
</evidence>
<name>J3NVW5_GAET3</name>
<dbReference type="eggNOG" id="KOG0118">
    <property type="taxonomic scope" value="Eukaryota"/>
</dbReference>
<dbReference type="STRING" id="644352.J3NVW5"/>
<reference evidence="6" key="1">
    <citation type="submission" date="2010-07" db="EMBL/GenBank/DDBJ databases">
        <title>The genome sequence of Gaeumannomyces graminis var. tritici strain R3-111a-1.</title>
        <authorList>
            <consortium name="The Broad Institute Genome Sequencing Platform"/>
            <person name="Ma L.-J."/>
            <person name="Dead R."/>
            <person name="Young S."/>
            <person name="Zeng Q."/>
            <person name="Koehrsen M."/>
            <person name="Alvarado L."/>
            <person name="Berlin A."/>
            <person name="Chapman S.B."/>
            <person name="Chen Z."/>
            <person name="Freedman E."/>
            <person name="Gellesch M."/>
            <person name="Goldberg J."/>
            <person name="Griggs A."/>
            <person name="Gujja S."/>
            <person name="Heilman E.R."/>
            <person name="Heiman D."/>
            <person name="Hepburn T."/>
            <person name="Howarth C."/>
            <person name="Jen D."/>
            <person name="Larson L."/>
            <person name="Mehta T."/>
            <person name="Neiman D."/>
            <person name="Pearson M."/>
            <person name="Roberts A."/>
            <person name="Saif S."/>
            <person name="Shea T."/>
            <person name="Shenoy N."/>
            <person name="Sisk P."/>
            <person name="Stolte C."/>
            <person name="Sykes S."/>
            <person name="Walk T."/>
            <person name="White J."/>
            <person name="Yandava C."/>
            <person name="Haas B."/>
            <person name="Nusbaum C."/>
            <person name="Birren B."/>
        </authorList>
    </citation>
    <scope>NUCLEOTIDE SEQUENCE [LARGE SCALE GENOMIC DNA]</scope>
    <source>
        <strain evidence="6">R3-111a-1</strain>
    </source>
</reference>
<evidence type="ECO:0000313" key="5">
    <source>
        <dbReference type="EnsemblFungi" id="EJT75494"/>
    </source>
</evidence>
<protein>
    <recommendedName>
        <fullName evidence="3">RRM domain-containing protein</fullName>
    </recommendedName>
</protein>
<organism evidence="4">
    <name type="scientific">Gaeumannomyces tritici (strain R3-111a-1)</name>
    <name type="common">Wheat and barley take-all root rot fungus</name>
    <name type="synonym">Gaeumannomyces graminis var. tritici</name>
    <dbReference type="NCBI Taxonomy" id="644352"/>
    <lineage>
        <taxon>Eukaryota</taxon>
        <taxon>Fungi</taxon>
        <taxon>Dikarya</taxon>
        <taxon>Ascomycota</taxon>
        <taxon>Pezizomycotina</taxon>
        <taxon>Sordariomycetes</taxon>
        <taxon>Sordariomycetidae</taxon>
        <taxon>Magnaporthales</taxon>
        <taxon>Magnaporthaceae</taxon>
        <taxon>Gaeumannomyces</taxon>
    </lineage>
</organism>
<feature type="compositionally biased region" description="Low complexity" evidence="2">
    <location>
        <begin position="49"/>
        <end position="61"/>
    </location>
</feature>
<feature type="region of interest" description="Disordered" evidence="2">
    <location>
        <begin position="1"/>
        <end position="197"/>
    </location>
</feature>
<dbReference type="GO" id="GO:0003723">
    <property type="term" value="F:RNA binding"/>
    <property type="evidence" value="ECO:0007669"/>
    <property type="project" value="UniProtKB-UniRule"/>
</dbReference>
<dbReference type="EnsemblFungi" id="EJT75494">
    <property type="protein sequence ID" value="EJT75494"/>
    <property type="gene ID" value="GGTG_05427"/>
</dbReference>
<feature type="compositionally biased region" description="Basic and acidic residues" evidence="2">
    <location>
        <begin position="462"/>
        <end position="502"/>
    </location>
</feature>
<keyword evidence="1" id="KW-0694">RNA-binding</keyword>
<feature type="compositionally biased region" description="Acidic residues" evidence="2">
    <location>
        <begin position="20"/>
        <end position="33"/>
    </location>
</feature>
<feature type="compositionally biased region" description="Basic and acidic residues" evidence="2">
    <location>
        <begin position="514"/>
        <end position="536"/>
    </location>
</feature>
<dbReference type="RefSeq" id="XP_009221494.1">
    <property type="nucleotide sequence ID" value="XM_009223230.1"/>
</dbReference>
<feature type="compositionally biased region" description="Basic and acidic residues" evidence="2">
    <location>
        <begin position="184"/>
        <end position="195"/>
    </location>
</feature>
<feature type="compositionally biased region" description="Low complexity" evidence="2">
    <location>
        <begin position="219"/>
        <end position="239"/>
    </location>
</feature>
<evidence type="ECO:0000313" key="6">
    <source>
        <dbReference type="Proteomes" id="UP000006039"/>
    </source>
</evidence>
<evidence type="ECO:0000259" key="3">
    <source>
        <dbReference type="PROSITE" id="PS50102"/>
    </source>
</evidence>
<reference evidence="4" key="2">
    <citation type="submission" date="2010-07" db="EMBL/GenBank/DDBJ databases">
        <authorList>
            <consortium name="The Broad Institute Genome Sequencing Platform"/>
            <consortium name="Broad Institute Genome Sequencing Center for Infectious Disease"/>
            <person name="Ma L.-J."/>
            <person name="Dead R."/>
            <person name="Young S."/>
            <person name="Zeng Q."/>
            <person name="Koehrsen M."/>
            <person name="Alvarado L."/>
            <person name="Berlin A."/>
            <person name="Chapman S.B."/>
            <person name="Chen Z."/>
            <person name="Freedman E."/>
            <person name="Gellesch M."/>
            <person name="Goldberg J."/>
            <person name="Griggs A."/>
            <person name="Gujja S."/>
            <person name="Heilman E.R."/>
            <person name="Heiman D."/>
            <person name="Hepburn T."/>
            <person name="Howarth C."/>
            <person name="Jen D."/>
            <person name="Larson L."/>
            <person name="Mehta T."/>
            <person name="Neiman D."/>
            <person name="Pearson M."/>
            <person name="Roberts A."/>
            <person name="Saif S."/>
            <person name="Shea T."/>
            <person name="Shenoy N."/>
            <person name="Sisk P."/>
            <person name="Stolte C."/>
            <person name="Sykes S."/>
            <person name="Walk T."/>
            <person name="White J."/>
            <person name="Yandava C."/>
            <person name="Haas B."/>
            <person name="Nusbaum C."/>
            <person name="Birren B."/>
        </authorList>
    </citation>
    <scope>NUCLEOTIDE SEQUENCE</scope>
    <source>
        <strain evidence="4">R3-111a-1</strain>
    </source>
</reference>
<feature type="compositionally biased region" description="Polar residues" evidence="2">
    <location>
        <begin position="174"/>
        <end position="183"/>
    </location>
</feature>
<feature type="compositionally biased region" description="Low complexity" evidence="2">
    <location>
        <begin position="270"/>
        <end position="281"/>
    </location>
</feature>
<dbReference type="PROSITE" id="PS50102">
    <property type="entry name" value="RRM"/>
    <property type="match status" value="1"/>
</dbReference>
<sequence>MAVPSDPPGDTVAFYNARDDSEDGGLSDDDDLDLYSQDGSDPQTNVSESAAADGTAGSAVAMDDYAKSFDSPIREEEEAEPPQDEVESVISAPSLERSSHEQPEPAGPVPDKSQSNSSPLASEGSAGASSPSPSDAQPAGLPVAQPDAVAVTTAQPADGASAAQQHQPPKDPSQLASQPSLRTESSDLPKAHYEESSFASNDANLAFDIQELVNDINGASPSVSAASLPSDSSTSDPAAQMQLEPGSPPAAAVQTAGADVPSTTGPAPPDGLSLSGGLPLAINQQSPKPGEPNSSLFPANVVPPTGPAALMNQGKKGVNKGGRGAKNGNAMPPSGPAATRGAPSGPKAQSGSRHNARNAGQQTYDMFLADERRYTAEAKWEKFPDGSRIFVGNLSQERVSKKEVFNMFHKHGRLAQISLKPAYGFVQYHTAAEAAEAIRHLQGIDVRGRKINLEVSKTQKKSGKERDRSPDRSNDRNNDRNKKGGRKGDAYDGRDNARDGSRQSDGYRPSYDQPARRGGDRFGDDHSRGRHGERGRSRSRSPRPYPRSDDYRQRSPTRAHGDSHGYGGYGGQSARAPQGGIPDAQILLLQDVHKDFVQYVQKGFSDRGLRTDVMFVDPRFLDNIVQRQMVDGAHAVVKLDLHAQSVGKVAARVFNRTPGTTQINFNEYRDLDVSVAAELVLQTKMRSQPPVLHQPQPAAYPAPQAAPGYPQVYGQPNYPAYAINAQTAAALVPGVDPALVQKVIMSLQGQQPQSGGMAAAAYGAPVHAPVPAPAPPHPHPHPTAHHGMGGGAAPQHFDINTILSNLKGSSAASSAGAVSTPYGVPGYPAATAPGPVAPAAHQHGADPNQQVQSIMAQLARFRQ</sequence>
<keyword evidence="6" id="KW-1185">Reference proteome</keyword>
<dbReference type="InterPro" id="IPR012677">
    <property type="entry name" value="Nucleotide-bd_a/b_plait_sf"/>
</dbReference>
<reference evidence="5" key="4">
    <citation type="journal article" date="2015" name="G3 (Bethesda)">
        <title>Genome sequences of three phytopathogenic species of the Magnaporthaceae family of fungi.</title>
        <authorList>
            <person name="Okagaki L.H."/>
            <person name="Nunes C.C."/>
            <person name="Sailsbery J."/>
            <person name="Clay B."/>
            <person name="Brown D."/>
            <person name="John T."/>
            <person name="Oh Y."/>
            <person name="Young N."/>
            <person name="Fitzgerald M."/>
            <person name="Haas B.J."/>
            <person name="Zeng Q."/>
            <person name="Young S."/>
            <person name="Adiconis X."/>
            <person name="Fan L."/>
            <person name="Levin J.Z."/>
            <person name="Mitchell T.K."/>
            <person name="Okubara P.A."/>
            <person name="Farman M.L."/>
            <person name="Kohn L.M."/>
            <person name="Birren B."/>
            <person name="Ma L.-J."/>
            <person name="Dean R.A."/>
        </authorList>
    </citation>
    <scope>NUCLEOTIDE SEQUENCE</scope>
    <source>
        <strain evidence="5">R3-111a-1</strain>
    </source>
</reference>
<feature type="region of interest" description="Disordered" evidence="2">
    <location>
        <begin position="219"/>
        <end position="359"/>
    </location>
</feature>
<dbReference type="InterPro" id="IPR000504">
    <property type="entry name" value="RRM_dom"/>
</dbReference>
<accession>J3NVW5</accession>
<evidence type="ECO:0000256" key="2">
    <source>
        <dbReference type="SAM" id="MobiDB-lite"/>
    </source>
</evidence>
<dbReference type="GeneID" id="20345885"/>
<dbReference type="InterPro" id="IPR035979">
    <property type="entry name" value="RBD_domain_sf"/>
</dbReference>
<proteinExistence type="predicted"/>
<feature type="compositionally biased region" description="Low complexity" evidence="2">
    <location>
        <begin position="117"/>
        <end position="140"/>
    </location>
</feature>
<feature type="region of interest" description="Disordered" evidence="2">
    <location>
        <begin position="452"/>
        <end position="578"/>
    </location>
</feature>
<feature type="compositionally biased region" description="Polar residues" evidence="2">
    <location>
        <begin position="282"/>
        <end position="297"/>
    </location>
</feature>
<dbReference type="Proteomes" id="UP000006039">
    <property type="component" value="Unassembled WGS sequence"/>
</dbReference>
<dbReference type="Gene3D" id="3.30.70.330">
    <property type="match status" value="1"/>
</dbReference>
<dbReference type="PANTHER" id="PTHR23295">
    <property type="entry name" value="NUCLEAR RECEPTOR COACTIVATOR 5-RELATED"/>
    <property type="match status" value="1"/>
</dbReference>
<feature type="compositionally biased region" description="Polar residues" evidence="2">
    <location>
        <begin position="347"/>
        <end position="359"/>
    </location>
</feature>
<dbReference type="VEuPathDB" id="FungiDB:GGTG_05427"/>
<feature type="compositionally biased region" description="Acidic residues" evidence="2">
    <location>
        <begin position="75"/>
        <end position="87"/>
    </location>
</feature>
<dbReference type="InterPro" id="IPR052600">
    <property type="entry name" value="Nuc_rcpt_coact/corep"/>
</dbReference>
<reference evidence="5" key="5">
    <citation type="submission" date="2018-04" db="UniProtKB">
        <authorList>
            <consortium name="EnsemblFungi"/>
        </authorList>
    </citation>
    <scope>IDENTIFICATION</scope>
    <source>
        <strain evidence="5">R3-111a-1</strain>
    </source>
</reference>
<evidence type="ECO:0000313" key="4">
    <source>
        <dbReference type="EMBL" id="EJT75494.1"/>
    </source>
</evidence>